<evidence type="ECO:0000256" key="1">
    <source>
        <dbReference type="ARBA" id="ARBA00005254"/>
    </source>
</evidence>
<dbReference type="InterPro" id="IPR014748">
    <property type="entry name" value="Enoyl-CoA_hydra_C"/>
</dbReference>
<dbReference type="InterPro" id="IPR051683">
    <property type="entry name" value="Enoyl-CoA_Hydratase/Isomerase"/>
</dbReference>
<protein>
    <submittedName>
        <fullName evidence="3">Enoyl-CoA hydratase/isomerase family protein</fullName>
    </submittedName>
</protein>
<dbReference type="Pfam" id="PF00378">
    <property type="entry name" value="ECH_1"/>
    <property type="match status" value="1"/>
</dbReference>
<evidence type="ECO:0000256" key="2">
    <source>
        <dbReference type="RuleBase" id="RU003707"/>
    </source>
</evidence>
<dbReference type="PANTHER" id="PTHR42964">
    <property type="entry name" value="ENOYL-COA HYDRATASE"/>
    <property type="match status" value="1"/>
</dbReference>
<dbReference type="InterPro" id="IPR029045">
    <property type="entry name" value="ClpP/crotonase-like_dom_sf"/>
</dbReference>
<dbReference type="InterPro" id="IPR018376">
    <property type="entry name" value="Enoyl-CoA_hyd/isom_CS"/>
</dbReference>
<dbReference type="Gene3D" id="1.10.12.10">
    <property type="entry name" value="Lyase 2-enoyl-coa Hydratase, Chain A, domain 2"/>
    <property type="match status" value="1"/>
</dbReference>
<name>A0ABY2S3D6_9PSEU</name>
<organism evidence="3 4">
    <name type="scientific">Prauserella endophytica</name>
    <dbReference type="NCBI Taxonomy" id="1592324"/>
    <lineage>
        <taxon>Bacteria</taxon>
        <taxon>Bacillati</taxon>
        <taxon>Actinomycetota</taxon>
        <taxon>Actinomycetes</taxon>
        <taxon>Pseudonocardiales</taxon>
        <taxon>Pseudonocardiaceae</taxon>
        <taxon>Prauserella</taxon>
        <taxon>Prauserella coralliicola group</taxon>
    </lineage>
</organism>
<dbReference type="PANTHER" id="PTHR42964:SF1">
    <property type="entry name" value="POLYKETIDE BIOSYNTHESIS ENOYL-COA HYDRATASE PKSH-RELATED"/>
    <property type="match status" value="1"/>
</dbReference>
<dbReference type="PROSITE" id="PS00166">
    <property type="entry name" value="ENOYL_COA_HYDRATASE"/>
    <property type="match status" value="1"/>
</dbReference>
<comment type="similarity">
    <text evidence="1 2">Belongs to the enoyl-CoA hydratase/isomerase family.</text>
</comment>
<evidence type="ECO:0000313" key="3">
    <source>
        <dbReference type="EMBL" id="TKG69220.1"/>
    </source>
</evidence>
<keyword evidence="4" id="KW-1185">Reference proteome</keyword>
<gene>
    <name evidence="3" type="ORF">FCN18_20745</name>
</gene>
<dbReference type="EMBL" id="SWMS01000011">
    <property type="protein sequence ID" value="TKG69220.1"/>
    <property type="molecule type" value="Genomic_DNA"/>
</dbReference>
<dbReference type="Gene3D" id="3.90.226.10">
    <property type="entry name" value="2-enoyl-CoA Hydratase, Chain A, domain 1"/>
    <property type="match status" value="1"/>
</dbReference>
<dbReference type="SUPFAM" id="SSF52096">
    <property type="entry name" value="ClpP/crotonase"/>
    <property type="match status" value="1"/>
</dbReference>
<sequence length="270" mass="28682">MTDKECCPMSESTIEVEEHEGVATVWLARPDALNTINKAVAKDLRATGYRLAAKRDLRAVVIRGRGSCFSAGGDVTMFSDHMDDIATYMLDVIPDFHEFLLTLRGLSASTVAAVHGVAAGGGLSLALACDFVVAESGARFATAYRKLGATADGGITHSLTHLVGPRRALDLMLRSDGIGAEEAVAIGLINRHVPAADFDAELSSLVSSLVVTSPLVVREVRNLVHGAVSSTFAAQLRAETSSFVRSAETMDFREGVAAFMDKRTPVFVGR</sequence>
<accession>A0ABY2S3D6</accession>
<reference evidence="3 4" key="1">
    <citation type="journal article" date="2015" name="Antonie Van Leeuwenhoek">
        <title>Prauserella endophytica sp. nov., an endophytic actinobacterium isolated from Tamarix taklamakanensis.</title>
        <authorList>
            <person name="Liu J.M."/>
            <person name="Habden X."/>
            <person name="Guo L."/>
            <person name="Tuo L."/>
            <person name="Jiang Z.K."/>
            <person name="Liu S.W."/>
            <person name="Liu X.F."/>
            <person name="Chen L."/>
            <person name="Li R.F."/>
            <person name="Zhang Y.Q."/>
            <person name="Sun C.H."/>
        </authorList>
    </citation>
    <scope>NUCLEOTIDE SEQUENCE [LARGE SCALE GENOMIC DNA]</scope>
    <source>
        <strain evidence="3 4">CGMCC 4.7182</strain>
    </source>
</reference>
<dbReference type="InterPro" id="IPR001753">
    <property type="entry name" value="Enoyl-CoA_hydra/iso"/>
</dbReference>
<dbReference type="CDD" id="cd06558">
    <property type="entry name" value="crotonase-like"/>
    <property type="match status" value="1"/>
</dbReference>
<dbReference type="Proteomes" id="UP000309992">
    <property type="component" value="Unassembled WGS sequence"/>
</dbReference>
<proteinExistence type="inferred from homology"/>
<evidence type="ECO:0000313" key="4">
    <source>
        <dbReference type="Proteomes" id="UP000309992"/>
    </source>
</evidence>
<comment type="caution">
    <text evidence="3">The sequence shown here is derived from an EMBL/GenBank/DDBJ whole genome shotgun (WGS) entry which is preliminary data.</text>
</comment>